<gene>
    <name evidence="5" type="ORF">ODALV1_LOCUS5331</name>
</gene>
<evidence type="ECO:0000313" key="6">
    <source>
        <dbReference type="Proteomes" id="UP001642540"/>
    </source>
</evidence>
<keyword evidence="3" id="KW-0498">Mitosis</keyword>
<keyword evidence="6" id="KW-1185">Reference proteome</keyword>
<dbReference type="Proteomes" id="UP001642540">
    <property type="component" value="Unassembled WGS sequence"/>
</dbReference>
<evidence type="ECO:0000313" key="5">
    <source>
        <dbReference type="EMBL" id="CAL8082854.1"/>
    </source>
</evidence>
<organism evidence="5 6">
    <name type="scientific">Orchesella dallaii</name>
    <dbReference type="NCBI Taxonomy" id="48710"/>
    <lineage>
        <taxon>Eukaryota</taxon>
        <taxon>Metazoa</taxon>
        <taxon>Ecdysozoa</taxon>
        <taxon>Arthropoda</taxon>
        <taxon>Hexapoda</taxon>
        <taxon>Collembola</taxon>
        <taxon>Entomobryomorpha</taxon>
        <taxon>Entomobryoidea</taxon>
        <taxon>Orchesellidae</taxon>
        <taxon>Orchesellinae</taxon>
        <taxon>Orchesella</taxon>
    </lineage>
</organism>
<evidence type="ECO:0008006" key="7">
    <source>
        <dbReference type="Google" id="ProtNLM"/>
    </source>
</evidence>
<comment type="similarity">
    <text evidence="1">Belongs to the APC1 family.</text>
</comment>
<evidence type="ECO:0000256" key="2">
    <source>
        <dbReference type="ARBA" id="ARBA00022618"/>
    </source>
</evidence>
<evidence type="ECO:0000256" key="4">
    <source>
        <dbReference type="ARBA" id="ARBA00023306"/>
    </source>
</evidence>
<evidence type="ECO:0000256" key="1">
    <source>
        <dbReference type="ARBA" id="ARBA00010547"/>
    </source>
</evidence>
<keyword evidence="4" id="KW-0131">Cell cycle</keyword>
<dbReference type="PANTHER" id="PTHR12827">
    <property type="entry name" value="MEIOTIC CHECKPOINT REGULATOR TSG24 FAMILY MEMBER"/>
    <property type="match status" value="1"/>
</dbReference>
<sequence length="1607" mass="179543">MEPLKAKKSEMLVPWGVQVKKKNPWYPQEVCNEWPHQLSALSLGESSVVKFGVTYPLRTGLGTVTESDFPEYTTYFLPSSASELLIKGVYEEAFVSRGVCLLSEGPVGGPSFVKGFYRPELSYSTGIGIKSVVKAKFPSENDTLNVKKQKEFTASTDEDDTYVCLVEKGGISVYAENSSETYVAYMPEFQIDRVIPCKYGLLVVPSKGAGSVSEVEEDKFLYVLTHPIKQVSKIFQKCGPGSDFIEYDTRSEKLLWCEGDICIFWSLKNDKITLRRMCKLEKRDVVQCSTLNASMYYTTQEHTSSPFTPAGGSSMYSPFMRSGHKGSAMRVNREGGTVYYWPSFDFSETAHGFNAGFYPPHIGIYDDPELFFKLMFHIELNPRGKWREPKKFQLVLCDEDQNRMTLWYLIKSNLYAACIDVESGCRISHYALKGVQDFICSSGRDAQKLLVVLNAEGQLKMAWLDGSYCIAASAGIDHDITTPIRSLDHFFNSDTLICSVKDNYESKAVITLKSYHNNSLIKMCIDKFSEVLPSNFVARLTYGYICIEDSPYFQTQWSSFLSVLKATLECTDETPKDFITKIFNAVESLREDVKLNSSSSGFLSYLQDLTQTVFSVHTDFAPVVKNFDLDAVPVLQLFVKLLMKIDSVDCEELYSLPEVMQILLQGPDNVDNLERLAKLKSETNTFIPAIDILLADVFRRNQLQVQFSWPESAITITGRKDYLSGANDPCSLVKDKIFEVFTPFREKEDSTHEPSWVTHVLNMRVFSEDRRLEEVCRLLDSASPLTIDVEQRAEMSDHEFVEEQEKHLLQLIQITFAAPVGRAAFTLRTEQKNFANLTSGIYLPKLCLSGKCATKGTTIELNENDLPPAYTAWPNFHNAVASALSVSLLSHPADAWFAHNKARMTEGSEQAGMILGFGLNGILSSMPPTLRHEYLAQENSFTTMAMLLGLCANLAGSGDIATWKVVSLHIGAMLPACTTELEIPRLATLVAPFALGLLFIGTHNSHVAKVLIGEISKKYSPLSIFGGGNGNSSTANINQSENNSSAADREAHSLCSGFGLGFVNLGKGRDGTSCLGEDGFDGILRRFVVGGPKPTTSNNAAGGGDDDDMYSQYGQSMPSLWEEYRCCHIEEGDNVNVDVTTPSAIIAVALTYLRSGNEAVIKWLSPPNTLHLLDGVRPDILMLRSLASILVYESIDDPRKEWLEYHLMPEALSKSFSLKTDNLEMRIDRESIVQAWASIICGYCLGLGIRYAGTSEHIVINTLWNYTNEFLKLASLDSKSKGKRLPKNISEYFPKNFLESCVCTLLVALSLVLAGTGNVKTLRLCRYMQSKIAATQITSTSNTYGMEMCIAMATGILFLGGGRYSLSNDDRSIAVLLAAVFPKWPINANDNRYHLQALRHLYVLAAQPRLMLPRPMPHNSKLKFKIEYLDGRKIDSRAPILLPPLNLLKRISLNDRNFLPITFELPADLVHLKKIVEGGGVLNLVPKPIGHIKQNFIRKMAWREKHALHSTFEISSSIPTNEYNEIKEINSISRIAESCGLSHIIPSLIALRNGDPKREDWMWQLRVLYIWVTRSQGTPSLLRMDLLALLLNKVPLECKLFTPVQDQ</sequence>
<dbReference type="Gene3D" id="1.25.10.10">
    <property type="entry name" value="Leucine-rich Repeat Variant"/>
    <property type="match status" value="2"/>
</dbReference>
<dbReference type="InterPro" id="IPR011989">
    <property type="entry name" value="ARM-like"/>
</dbReference>
<dbReference type="EMBL" id="CAXLJM020000016">
    <property type="protein sequence ID" value="CAL8082854.1"/>
    <property type="molecule type" value="Genomic_DNA"/>
</dbReference>
<dbReference type="InterPro" id="IPR024990">
    <property type="entry name" value="Apc1"/>
</dbReference>
<proteinExistence type="inferred from homology"/>
<accession>A0ABP1PYW3</accession>
<dbReference type="PANTHER" id="PTHR12827:SF3">
    <property type="entry name" value="ANAPHASE-PROMOTING COMPLEX SUBUNIT 1"/>
    <property type="match status" value="1"/>
</dbReference>
<reference evidence="5 6" key="1">
    <citation type="submission" date="2024-08" db="EMBL/GenBank/DDBJ databases">
        <authorList>
            <person name="Cucini C."/>
            <person name="Frati F."/>
        </authorList>
    </citation>
    <scope>NUCLEOTIDE SEQUENCE [LARGE SCALE GENOMIC DNA]</scope>
</reference>
<evidence type="ECO:0000256" key="3">
    <source>
        <dbReference type="ARBA" id="ARBA00022776"/>
    </source>
</evidence>
<comment type="caution">
    <text evidence="5">The sequence shown here is derived from an EMBL/GenBank/DDBJ whole genome shotgun (WGS) entry which is preliminary data.</text>
</comment>
<name>A0ABP1PYW3_9HEXA</name>
<keyword evidence="2" id="KW-0132">Cell division</keyword>
<protein>
    <recommendedName>
        <fullName evidence="7">Anaphase-promoting complex subunit 1</fullName>
    </recommendedName>
</protein>